<evidence type="ECO:0000259" key="8">
    <source>
        <dbReference type="Pfam" id="PF04494"/>
    </source>
</evidence>
<dbReference type="InterPro" id="IPR019775">
    <property type="entry name" value="WD40_repeat_CS"/>
</dbReference>
<comment type="caution">
    <text evidence="9">The sequence shown here is derived from an EMBL/GenBank/DDBJ whole genome shotgun (WGS) entry which is preliminary data.</text>
</comment>
<feature type="repeat" description="WD" evidence="7">
    <location>
        <begin position="399"/>
        <end position="440"/>
    </location>
</feature>
<dbReference type="InterPro" id="IPR001680">
    <property type="entry name" value="WD40_rpt"/>
</dbReference>
<name>A0AAD7XKU2_9STRA</name>
<dbReference type="InterPro" id="IPR020472">
    <property type="entry name" value="WD40_PAC1"/>
</dbReference>
<dbReference type="CDD" id="cd00200">
    <property type="entry name" value="WD40"/>
    <property type="match status" value="1"/>
</dbReference>
<dbReference type="AlphaFoldDB" id="A0AAD7XKU2"/>
<keyword evidence="2 7" id="KW-0853">WD repeat</keyword>
<dbReference type="PROSITE" id="PS50294">
    <property type="entry name" value="WD_REPEATS_REGION"/>
    <property type="match status" value="2"/>
</dbReference>
<feature type="repeat" description="WD" evidence="7">
    <location>
        <begin position="453"/>
        <end position="477"/>
    </location>
</feature>
<evidence type="ECO:0000313" key="10">
    <source>
        <dbReference type="Proteomes" id="UP001230188"/>
    </source>
</evidence>
<keyword evidence="6" id="KW-0539">Nucleus</keyword>
<dbReference type="InterPro" id="IPR007582">
    <property type="entry name" value="TFIID_NTD2"/>
</dbReference>
<dbReference type="Gene3D" id="1.25.40.500">
    <property type="entry name" value="TFIID subunit TAF5, NTD2 domain"/>
    <property type="match status" value="1"/>
</dbReference>
<dbReference type="Gene3D" id="2.130.10.10">
    <property type="entry name" value="YVTN repeat-like/Quinoprotein amine dehydrogenase"/>
    <property type="match status" value="1"/>
</dbReference>
<feature type="repeat" description="WD" evidence="7">
    <location>
        <begin position="358"/>
        <end position="399"/>
    </location>
</feature>
<sequence>MPSSSSILGRSLEMDDAFSARCFARAYEAFHHWIEGTIEPVRSEVKALLFPAFAHSYLRIVKGDEEKVAGAFLERWTEAHASHFPEIEELKRGDLERLRRSKFEVRLSAVAAELVGEYLTRTANVSMIQLLNEHARIEIVESFSKGGGDAVLVEDEVNTRSELKLGALSSSVVDARARAFSTLPETFLDDDDDKANRYAAALLARARRPADTVESTARPLLSALEPTALAFSLSDARDVSTLKPSRDARRLAAGFADSSIRVYRVDEKTRTNKVAHEGPIYGLSWCTACRYLLSCASDGVAVLWDTETGRALCRYKAHAGPAWDVSWADLSRGHVFATCGADGGRVFTTDRPDPVRILAGHWGDATRVTFHPNAHYLLTGSTDKTCRLWDVRAGSYCRVLEAPSPVTSVDVSPDGHYAAAGCEDGSVRLWHLDSGAQVASHHPPKKKIRTTPVYSVAFSADAVALASGGKDRCVRIWAAIEDGRLSEPHRLFKTKATPVFDVSWTQKNLCLVSGPLLV</sequence>
<dbReference type="PANTHER" id="PTHR19879">
    <property type="entry name" value="TRANSCRIPTION INITIATION FACTOR TFIID"/>
    <property type="match status" value="1"/>
</dbReference>
<organism evidence="9 10">
    <name type="scientific">Chrysophaeum taylorii</name>
    <dbReference type="NCBI Taxonomy" id="2483200"/>
    <lineage>
        <taxon>Eukaryota</taxon>
        <taxon>Sar</taxon>
        <taxon>Stramenopiles</taxon>
        <taxon>Ochrophyta</taxon>
        <taxon>Pelagophyceae</taxon>
        <taxon>Pelagomonadales</taxon>
        <taxon>Pelagomonadaceae</taxon>
        <taxon>Chrysophaeum</taxon>
    </lineage>
</organism>
<dbReference type="GO" id="GO:0006367">
    <property type="term" value="P:transcription initiation at RNA polymerase II promoter"/>
    <property type="evidence" value="ECO:0007669"/>
    <property type="project" value="TreeGrafter"/>
</dbReference>
<dbReference type="PRINTS" id="PR00320">
    <property type="entry name" value="GPROTEINBRPT"/>
</dbReference>
<dbReference type="PANTHER" id="PTHR19879:SF1">
    <property type="entry name" value="CANNONBALL-RELATED"/>
    <property type="match status" value="1"/>
</dbReference>
<dbReference type="GO" id="GO:0016251">
    <property type="term" value="F:RNA polymerase II general transcription initiation factor activity"/>
    <property type="evidence" value="ECO:0007669"/>
    <property type="project" value="TreeGrafter"/>
</dbReference>
<gene>
    <name evidence="9" type="ORF">CTAYLR_004300</name>
</gene>
<dbReference type="Pfam" id="PF04494">
    <property type="entry name" value="TFIID_NTD2"/>
    <property type="match status" value="1"/>
</dbReference>
<protein>
    <recommendedName>
        <fullName evidence="8">TFIID subunit TAF5 NTD2 domain-containing protein</fullName>
    </recommendedName>
</protein>
<feature type="domain" description="TFIID subunit TAF5 NTD2" evidence="8">
    <location>
        <begin position="23"/>
        <end position="134"/>
    </location>
</feature>
<comment type="subcellular location">
    <subcellularLocation>
        <location evidence="1">Nucleus</location>
    </subcellularLocation>
</comment>
<evidence type="ECO:0000256" key="3">
    <source>
        <dbReference type="ARBA" id="ARBA00022737"/>
    </source>
</evidence>
<accession>A0AAD7XKU2</accession>
<evidence type="ECO:0000256" key="6">
    <source>
        <dbReference type="ARBA" id="ARBA00023242"/>
    </source>
</evidence>
<keyword evidence="10" id="KW-1185">Reference proteome</keyword>
<evidence type="ECO:0000256" key="2">
    <source>
        <dbReference type="ARBA" id="ARBA00022574"/>
    </source>
</evidence>
<keyword evidence="3" id="KW-0677">Repeat</keyword>
<dbReference type="EMBL" id="JAQMWT010000356">
    <property type="protein sequence ID" value="KAJ8603364.1"/>
    <property type="molecule type" value="Genomic_DNA"/>
</dbReference>
<evidence type="ECO:0000256" key="5">
    <source>
        <dbReference type="ARBA" id="ARBA00023163"/>
    </source>
</evidence>
<dbReference type="GO" id="GO:0005669">
    <property type="term" value="C:transcription factor TFIID complex"/>
    <property type="evidence" value="ECO:0007669"/>
    <property type="project" value="TreeGrafter"/>
</dbReference>
<dbReference type="SUPFAM" id="SSF50978">
    <property type="entry name" value="WD40 repeat-like"/>
    <property type="match status" value="1"/>
</dbReference>
<dbReference type="Pfam" id="PF00400">
    <property type="entry name" value="WD40"/>
    <property type="match status" value="4"/>
</dbReference>
<dbReference type="InterPro" id="IPR036322">
    <property type="entry name" value="WD40_repeat_dom_sf"/>
</dbReference>
<dbReference type="SUPFAM" id="SSF160897">
    <property type="entry name" value="Taf5 N-terminal domain-like"/>
    <property type="match status" value="1"/>
</dbReference>
<evidence type="ECO:0000313" key="9">
    <source>
        <dbReference type="EMBL" id="KAJ8603364.1"/>
    </source>
</evidence>
<keyword evidence="5" id="KW-0804">Transcription</keyword>
<reference evidence="9" key="1">
    <citation type="submission" date="2023-01" db="EMBL/GenBank/DDBJ databases">
        <title>Metagenome sequencing of chrysophaentin producing Chrysophaeum taylorii.</title>
        <authorList>
            <person name="Davison J."/>
            <person name="Bewley C."/>
        </authorList>
    </citation>
    <scope>NUCLEOTIDE SEQUENCE</scope>
    <source>
        <strain evidence="9">NIES-1699</strain>
    </source>
</reference>
<keyword evidence="4" id="KW-0805">Transcription regulation</keyword>
<dbReference type="InterPro" id="IPR015943">
    <property type="entry name" value="WD40/YVTN_repeat-like_dom_sf"/>
</dbReference>
<evidence type="ECO:0000256" key="7">
    <source>
        <dbReference type="PROSITE-ProRule" id="PRU00221"/>
    </source>
</evidence>
<evidence type="ECO:0000256" key="1">
    <source>
        <dbReference type="ARBA" id="ARBA00004123"/>
    </source>
</evidence>
<dbReference type="Proteomes" id="UP001230188">
    <property type="component" value="Unassembled WGS sequence"/>
</dbReference>
<dbReference type="PROSITE" id="PS00678">
    <property type="entry name" value="WD_REPEATS_1"/>
    <property type="match status" value="2"/>
</dbReference>
<dbReference type="InterPro" id="IPR037264">
    <property type="entry name" value="TFIID_NTD2_sf"/>
</dbReference>
<dbReference type="SMART" id="SM00320">
    <property type="entry name" value="WD40"/>
    <property type="match status" value="6"/>
</dbReference>
<proteinExistence type="predicted"/>
<dbReference type="PROSITE" id="PS50082">
    <property type="entry name" value="WD_REPEATS_2"/>
    <property type="match status" value="4"/>
</dbReference>
<evidence type="ECO:0000256" key="4">
    <source>
        <dbReference type="ARBA" id="ARBA00023015"/>
    </source>
</evidence>
<feature type="repeat" description="WD" evidence="7">
    <location>
        <begin position="273"/>
        <end position="314"/>
    </location>
</feature>